<keyword evidence="5" id="KW-0472">Membrane</keyword>
<evidence type="ECO:0000256" key="1">
    <source>
        <dbReference type="ARBA" id="ARBA00011518"/>
    </source>
</evidence>
<name>A0A8R1DI32_CAEJA</name>
<comment type="subunit">
    <text evidence="1">Collagen polypeptide chains are complexed within the cuticle by disulfide bonds and other types of covalent cross-links.</text>
</comment>
<keyword evidence="2" id="KW-0677">Repeat</keyword>
<keyword evidence="5" id="KW-1133">Transmembrane helix</keyword>
<accession>A0A8R1DI32</accession>
<evidence type="ECO:0000256" key="3">
    <source>
        <dbReference type="ARBA" id="ARBA00023157"/>
    </source>
</evidence>
<dbReference type="InterPro" id="IPR002486">
    <property type="entry name" value="Col_cuticle_N"/>
</dbReference>
<feature type="region of interest" description="Disordered" evidence="4">
    <location>
        <begin position="101"/>
        <end position="140"/>
    </location>
</feature>
<proteinExistence type="predicted"/>
<feature type="transmembrane region" description="Helical" evidence="5">
    <location>
        <begin position="26"/>
        <end position="50"/>
    </location>
</feature>
<keyword evidence="3" id="KW-1015">Disulfide bond</keyword>
<dbReference type="GO" id="GO:0042302">
    <property type="term" value="F:structural constituent of cuticle"/>
    <property type="evidence" value="ECO:0007669"/>
    <property type="project" value="InterPro"/>
</dbReference>
<keyword evidence="5" id="KW-0812">Transmembrane</keyword>
<evidence type="ECO:0000256" key="5">
    <source>
        <dbReference type="SAM" id="Phobius"/>
    </source>
</evidence>
<evidence type="ECO:0000313" key="7">
    <source>
        <dbReference type="EnsemblMetazoa" id="CJA03413.1"/>
    </source>
</evidence>
<evidence type="ECO:0000259" key="6">
    <source>
        <dbReference type="SMART" id="SM01088"/>
    </source>
</evidence>
<feature type="domain" description="Nematode cuticle collagen N-terminal" evidence="6">
    <location>
        <begin position="26"/>
        <end position="78"/>
    </location>
</feature>
<evidence type="ECO:0000256" key="2">
    <source>
        <dbReference type="ARBA" id="ARBA00022737"/>
    </source>
</evidence>
<dbReference type="SMART" id="SM01088">
    <property type="entry name" value="Col_cuticle_N"/>
    <property type="match status" value="1"/>
</dbReference>
<organism evidence="7 8">
    <name type="scientific">Caenorhabditis japonica</name>
    <dbReference type="NCBI Taxonomy" id="281687"/>
    <lineage>
        <taxon>Eukaryota</taxon>
        <taxon>Metazoa</taxon>
        <taxon>Ecdysozoa</taxon>
        <taxon>Nematoda</taxon>
        <taxon>Chromadorea</taxon>
        <taxon>Rhabditida</taxon>
        <taxon>Rhabditina</taxon>
        <taxon>Rhabditomorpha</taxon>
        <taxon>Rhabditoidea</taxon>
        <taxon>Rhabditidae</taxon>
        <taxon>Peloderinae</taxon>
        <taxon>Caenorhabditis</taxon>
    </lineage>
</organism>
<protein>
    <submittedName>
        <fullName evidence="7">Col_cuticle_N domain-containing protein</fullName>
    </submittedName>
</protein>
<dbReference type="Pfam" id="PF01484">
    <property type="entry name" value="Col_cuticle_N"/>
    <property type="match status" value="1"/>
</dbReference>
<dbReference type="PANTHER" id="PTHR24637">
    <property type="entry name" value="COLLAGEN"/>
    <property type="match status" value="1"/>
</dbReference>
<reference evidence="8" key="1">
    <citation type="submission" date="2010-08" db="EMBL/GenBank/DDBJ databases">
        <authorList>
            <consortium name="Caenorhabditis japonica Sequencing Consortium"/>
            <person name="Wilson R.K."/>
        </authorList>
    </citation>
    <scope>NUCLEOTIDE SEQUENCE [LARGE SCALE GENOMIC DNA]</scope>
    <source>
        <strain evidence="8">DF5081</strain>
    </source>
</reference>
<dbReference type="AlphaFoldDB" id="A0A8R1DI32"/>
<evidence type="ECO:0000313" key="8">
    <source>
        <dbReference type="Proteomes" id="UP000005237"/>
    </source>
</evidence>
<dbReference type="Proteomes" id="UP000005237">
    <property type="component" value="Unassembled WGS sequence"/>
</dbReference>
<evidence type="ECO:0000256" key="4">
    <source>
        <dbReference type="SAM" id="MobiDB-lite"/>
    </source>
</evidence>
<dbReference type="PANTHER" id="PTHR24637:SF313">
    <property type="entry name" value="COLLAGEN TRIPLE HELIX REPEAT PROTEIN-RELATED"/>
    <property type="match status" value="1"/>
</dbReference>
<keyword evidence="8" id="KW-1185">Reference proteome</keyword>
<dbReference type="EnsemblMetazoa" id="CJA03413.1">
    <property type="protein sequence ID" value="CJA03413.1"/>
    <property type="gene ID" value="WBGene00122617"/>
</dbReference>
<sequence length="200" mass="21312">MGVLVESIKGRSGNGKIILSIKMAKTLVTIASIGSGVAVLACLFTVGYIFNDINSFYDDVIDTMTEFKFNEQQAWNSMMAPTDVFGRLKRATKRHAQCNCGAQSQGCPAGPPGPPGHPGAQGEAGHPGEAGKPGANGVTIGLTGGNGPCIERKKMEKNRGLQEFFSARFLGHHGPPQRDPSAEENARAFKLNAFLRVFLH</sequence>
<reference evidence="7" key="2">
    <citation type="submission" date="2022-06" db="UniProtKB">
        <authorList>
            <consortium name="EnsemblMetazoa"/>
        </authorList>
    </citation>
    <scope>IDENTIFICATION</scope>
    <source>
        <strain evidence="7">DF5081</strain>
    </source>
</reference>